<dbReference type="Pfam" id="PF06831">
    <property type="entry name" value="H2TH"/>
    <property type="match status" value="1"/>
</dbReference>
<dbReference type="PANTHER" id="PTHR42697">
    <property type="entry name" value="ENDONUCLEASE 8"/>
    <property type="match status" value="1"/>
</dbReference>
<dbReference type="OrthoDB" id="9800855at2"/>
<keyword evidence="20" id="KW-1185">Reference proteome</keyword>
<evidence type="ECO:0000256" key="6">
    <source>
        <dbReference type="ARBA" id="ARBA00022763"/>
    </source>
</evidence>
<dbReference type="InterPro" id="IPR010979">
    <property type="entry name" value="Ribosomal_uS13-like_H2TH"/>
</dbReference>
<keyword evidence="10" id="KW-0238">DNA-binding</keyword>
<feature type="domain" description="Formamidopyrimidine-DNA glycosylase catalytic" evidence="18">
    <location>
        <begin position="2"/>
        <end position="150"/>
    </location>
</feature>
<dbReference type="GO" id="GO:0003684">
    <property type="term" value="F:damaged DNA binding"/>
    <property type="evidence" value="ECO:0007669"/>
    <property type="project" value="InterPro"/>
</dbReference>
<feature type="domain" description="FPG-type" evidence="17">
    <location>
        <begin position="238"/>
        <end position="272"/>
    </location>
</feature>
<dbReference type="AlphaFoldDB" id="A0A1G8UQ86"/>
<dbReference type="PROSITE" id="PS51066">
    <property type="entry name" value="ZF_FPG_2"/>
    <property type="match status" value="1"/>
</dbReference>
<keyword evidence="9" id="KW-0862">Zinc</keyword>
<dbReference type="Gene3D" id="1.10.8.50">
    <property type="match status" value="1"/>
</dbReference>
<organism evidence="19 20">
    <name type="scientific">Salimicrobium halophilum</name>
    <dbReference type="NCBI Taxonomy" id="86666"/>
    <lineage>
        <taxon>Bacteria</taxon>
        <taxon>Bacillati</taxon>
        <taxon>Bacillota</taxon>
        <taxon>Bacilli</taxon>
        <taxon>Bacillales</taxon>
        <taxon>Bacillaceae</taxon>
        <taxon>Salimicrobium</taxon>
    </lineage>
</organism>
<dbReference type="NCBIfam" id="NF007763">
    <property type="entry name" value="PRK10445.1"/>
    <property type="match status" value="1"/>
</dbReference>
<keyword evidence="7 16" id="KW-0863">Zinc-finger</keyword>
<comment type="similarity">
    <text evidence="2">Belongs to the FPG family.</text>
</comment>
<dbReference type="SMART" id="SM01232">
    <property type="entry name" value="H2TH"/>
    <property type="match status" value="1"/>
</dbReference>
<proteinExistence type="inferred from homology"/>
<keyword evidence="19" id="KW-0540">Nuclease</keyword>
<evidence type="ECO:0000256" key="11">
    <source>
        <dbReference type="ARBA" id="ARBA00023204"/>
    </source>
</evidence>
<dbReference type="RefSeq" id="WP_093194039.1">
    <property type="nucleotide sequence ID" value="NZ_FNEV01000007.1"/>
</dbReference>
<evidence type="ECO:0000259" key="17">
    <source>
        <dbReference type="PROSITE" id="PS51066"/>
    </source>
</evidence>
<sequence>MPEGPEIRKAADAVEKALQNRKVLDISFAFEALQGYEDLLRGADVTRVDTKGKAMLTRFDNGYTIYSHNQLYGKWMVRNAYNYPNTNRQLRLAIHNEKKSALLYSASDIEVLKDEEVPDHPFIRKIGPDILSEQVTEEEMIERFKSKRFSRRKWTSLLLDQSFVAGLGNYLRSEILFASGIHPSLRPGDTEEDKVEEAARQTIALIQQSYHHKGITVDLDIAERMKSEGKTRNQYRHWVFRRALQPCHICGTKIEKIEAGNRRLYYCPYCQSL</sequence>
<dbReference type="InterPro" id="IPR010663">
    <property type="entry name" value="Znf_FPG/IleRS"/>
</dbReference>
<evidence type="ECO:0000256" key="8">
    <source>
        <dbReference type="ARBA" id="ARBA00022801"/>
    </source>
</evidence>
<dbReference type="GO" id="GO:0008270">
    <property type="term" value="F:zinc ion binding"/>
    <property type="evidence" value="ECO:0007669"/>
    <property type="project" value="UniProtKB-KW"/>
</dbReference>
<dbReference type="InterPro" id="IPR015886">
    <property type="entry name" value="H2TH_FPG"/>
</dbReference>
<dbReference type="InterPro" id="IPR000214">
    <property type="entry name" value="Znf_DNA_glyclase/AP_lyase"/>
</dbReference>
<evidence type="ECO:0000256" key="2">
    <source>
        <dbReference type="ARBA" id="ARBA00009409"/>
    </source>
</evidence>
<evidence type="ECO:0000256" key="4">
    <source>
        <dbReference type="ARBA" id="ARBA00016240"/>
    </source>
</evidence>
<dbReference type="GO" id="GO:0000703">
    <property type="term" value="F:oxidized pyrimidine nucleobase lesion DNA N-glycosylase activity"/>
    <property type="evidence" value="ECO:0007669"/>
    <property type="project" value="TreeGrafter"/>
</dbReference>
<dbReference type="Pfam" id="PF01149">
    <property type="entry name" value="Fapy_DNA_glyco"/>
    <property type="match status" value="1"/>
</dbReference>
<dbReference type="GO" id="GO:0006284">
    <property type="term" value="P:base-excision repair"/>
    <property type="evidence" value="ECO:0007669"/>
    <property type="project" value="InterPro"/>
</dbReference>
<keyword evidence="6" id="KW-0227">DNA damage</keyword>
<evidence type="ECO:0000256" key="7">
    <source>
        <dbReference type="ARBA" id="ARBA00022771"/>
    </source>
</evidence>
<accession>A0A1G8UQ86</accession>
<protein>
    <recommendedName>
        <fullName evidence="4">Formamidopyrimidine-DNA glycosylase</fullName>
        <ecNumber evidence="3">4.2.99.18</ecNumber>
    </recommendedName>
    <alternativeName>
        <fullName evidence="15">DNA-(apurinic or apyrimidinic site) lyase MutM</fullName>
    </alternativeName>
</protein>
<keyword evidence="8" id="KW-0378">Hydrolase</keyword>
<dbReference type="InterPro" id="IPR035937">
    <property type="entry name" value="FPG_N"/>
</dbReference>
<gene>
    <name evidence="19" type="ORF">SAMN04490247_2328</name>
</gene>
<dbReference type="Gene3D" id="3.20.190.10">
    <property type="entry name" value="MutM-like, N-terminal"/>
    <property type="match status" value="1"/>
</dbReference>
<dbReference type="PANTHER" id="PTHR42697:SF1">
    <property type="entry name" value="ENDONUCLEASE 8"/>
    <property type="match status" value="1"/>
</dbReference>
<evidence type="ECO:0000313" key="19">
    <source>
        <dbReference type="EMBL" id="SDJ55963.1"/>
    </source>
</evidence>
<evidence type="ECO:0000256" key="14">
    <source>
        <dbReference type="ARBA" id="ARBA00023295"/>
    </source>
</evidence>
<evidence type="ECO:0000256" key="10">
    <source>
        <dbReference type="ARBA" id="ARBA00023125"/>
    </source>
</evidence>
<keyword evidence="14" id="KW-0326">Glycosidase</keyword>
<dbReference type="PROSITE" id="PS51068">
    <property type="entry name" value="FPG_CAT"/>
    <property type="match status" value="1"/>
</dbReference>
<keyword evidence="19" id="KW-0255">Endonuclease</keyword>
<dbReference type="Proteomes" id="UP000199225">
    <property type="component" value="Unassembled WGS sequence"/>
</dbReference>
<dbReference type="EC" id="4.2.99.18" evidence="3"/>
<evidence type="ECO:0000256" key="15">
    <source>
        <dbReference type="ARBA" id="ARBA00030638"/>
    </source>
</evidence>
<comment type="cofactor">
    <cofactor evidence="1">
        <name>Zn(2+)</name>
        <dbReference type="ChEBI" id="CHEBI:29105"/>
    </cofactor>
</comment>
<dbReference type="GO" id="GO:0140078">
    <property type="term" value="F:class I DNA-(apurinic or apyrimidinic site) endonuclease activity"/>
    <property type="evidence" value="ECO:0007669"/>
    <property type="project" value="UniProtKB-EC"/>
</dbReference>
<evidence type="ECO:0000313" key="20">
    <source>
        <dbReference type="Proteomes" id="UP000199225"/>
    </source>
</evidence>
<evidence type="ECO:0000256" key="3">
    <source>
        <dbReference type="ARBA" id="ARBA00012720"/>
    </source>
</evidence>
<reference evidence="20" key="1">
    <citation type="submission" date="2016-10" db="EMBL/GenBank/DDBJ databases">
        <authorList>
            <person name="Varghese N."/>
            <person name="Submissions S."/>
        </authorList>
    </citation>
    <scope>NUCLEOTIDE SEQUENCE [LARGE SCALE GENOMIC DNA]</scope>
    <source>
        <strain evidence="20">DSM 4771</strain>
    </source>
</reference>
<dbReference type="EMBL" id="FNEV01000007">
    <property type="protein sequence ID" value="SDJ55963.1"/>
    <property type="molecule type" value="Genomic_DNA"/>
</dbReference>
<evidence type="ECO:0000256" key="13">
    <source>
        <dbReference type="ARBA" id="ARBA00023268"/>
    </source>
</evidence>
<evidence type="ECO:0000256" key="16">
    <source>
        <dbReference type="PROSITE-ProRule" id="PRU00391"/>
    </source>
</evidence>
<keyword evidence="5" id="KW-0479">Metal-binding</keyword>
<keyword evidence="13" id="KW-0511">Multifunctional enzyme</keyword>
<dbReference type="InterPro" id="IPR012319">
    <property type="entry name" value="FPG_cat"/>
</dbReference>
<evidence type="ECO:0000256" key="12">
    <source>
        <dbReference type="ARBA" id="ARBA00023239"/>
    </source>
</evidence>
<evidence type="ECO:0000256" key="9">
    <source>
        <dbReference type="ARBA" id="ARBA00022833"/>
    </source>
</evidence>
<dbReference type="STRING" id="86666.SAMN04490247_2328"/>
<evidence type="ECO:0000256" key="5">
    <source>
        <dbReference type="ARBA" id="ARBA00022723"/>
    </source>
</evidence>
<evidence type="ECO:0000256" key="1">
    <source>
        <dbReference type="ARBA" id="ARBA00001947"/>
    </source>
</evidence>
<dbReference type="SUPFAM" id="SSF81624">
    <property type="entry name" value="N-terminal domain of MutM-like DNA repair proteins"/>
    <property type="match status" value="1"/>
</dbReference>
<dbReference type="Pfam" id="PF06827">
    <property type="entry name" value="zf-FPG_IleRS"/>
    <property type="match status" value="1"/>
</dbReference>
<dbReference type="SUPFAM" id="SSF46946">
    <property type="entry name" value="S13-like H2TH domain"/>
    <property type="match status" value="1"/>
</dbReference>
<keyword evidence="12" id="KW-0456">Lyase</keyword>
<keyword evidence="11" id="KW-0234">DNA repair</keyword>
<dbReference type="SMART" id="SM00898">
    <property type="entry name" value="Fapy_DNA_glyco"/>
    <property type="match status" value="1"/>
</dbReference>
<dbReference type="SUPFAM" id="SSF57716">
    <property type="entry name" value="Glucocorticoid receptor-like (DNA-binding domain)"/>
    <property type="match status" value="1"/>
</dbReference>
<evidence type="ECO:0000259" key="18">
    <source>
        <dbReference type="PROSITE" id="PS51068"/>
    </source>
</evidence>
<name>A0A1G8UQ86_9BACI</name>